<dbReference type="AlphaFoldDB" id="A0A448WTB0"/>
<keyword evidence="2" id="KW-1185">Reference proteome</keyword>
<sequence>MPVDCPTLQSICEHFSQWLTDCCCELDVADPTSWRHMELLAQAIELATLILPSSSINPDGVGGVEDLEGGQLLLQSKFLAFADDTFRSEPAA</sequence>
<evidence type="ECO:0000313" key="2">
    <source>
        <dbReference type="Proteomes" id="UP000784294"/>
    </source>
</evidence>
<comment type="caution">
    <text evidence="1">The sequence shown here is derived from an EMBL/GenBank/DDBJ whole genome shotgun (WGS) entry which is preliminary data.</text>
</comment>
<dbReference type="Proteomes" id="UP000784294">
    <property type="component" value="Unassembled WGS sequence"/>
</dbReference>
<accession>A0A448WTB0</accession>
<dbReference type="EMBL" id="CAAALY010042782">
    <property type="protein sequence ID" value="VEL19694.1"/>
    <property type="molecule type" value="Genomic_DNA"/>
</dbReference>
<protein>
    <submittedName>
        <fullName evidence="1">Uncharacterized protein</fullName>
    </submittedName>
</protein>
<name>A0A448WTB0_9PLAT</name>
<evidence type="ECO:0000313" key="1">
    <source>
        <dbReference type="EMBL" id="VEL19694.1"/>
    </source>
</evidence>
<reference evidence="1" key="1">
    <citation type="submission" date="2018-11" db="EMBL/GenBank/DDBJ databases">
        <authorList>
            <consortium name="Pathogen Informatics"/>
        </authorList>
    </citation>
    <scope>NUCLEOTIDE SEQUENCE</scope>
</reference>
<organism evidence="1 2">
    <name type="scientific">Protopolystoma xenopodis</name>
    <dbReference type="NCBI Taxonomy" id="117903"/>
    <lineage>
        <taxon>Eukaryota</taxon>
        <taxon>Metazoa</taxon>
        <taxon>Spiralia</taxon>
        <taxon>Lophotrochozoa</taxon>
        <taxon>Platyhelminthes</taxon>
        <taxon>Monogenea</taxon>
        <taxon>Polyopisthocotylea</taxon>
        <taxon>Polystomatidea</taxon>
        <taxon>Polystomatidae</taxon>
        <taxon>Protopolystoma</taxon>
    </lineage>
</organism>
<proteinExistence type="predicted"/>
<gene>
    <name evidence="1" type="ORF">PXEA_LOCUS13134</name>
</gene>